<evidence type="ECO:0000256" key="1">
    <source>
        <dbReference type="ARBA" id="ARBA00022729"/>
    </source>
</evidence>
<proteinExistence type="predicted"/>
<dbReference type="InterPro" id="IPR001638">
    <property type="entry name" value="Solute-binding_3/MltF_N"/>
</dbReference>
<dbReference type="Proteomes" id="UP001500689">
    <property type="component" value="Unassembled WGS sequence"/>
</dbReference>
<feature type="chain" id="PRO_5045478374" evidence="2">
    <location>
        <begin position="23"/>
        <end position="295"/>
    </location>
</feature>
<dbReference type="Pfam" id="PF00497">
    <property type="entry name" value="SBP_bac_3"/>
    <property type="match status" value="1"/>
</dbReference>
<gene>
    <name evidence="4" type="ORF">GCM10022222_32900</name>
</gene>
<dbReference type="SMART" id="SM00062">
    <property type="entry name" value="PBPb"/>
    <property type="match status" value="1"/>
</dbReference>
<dbReference type="PROSITE" id="PS51257">
    <property type="entry name" value="PROKAR_LIPOPROTEIN"/>
    <property type="match status" value="1"/>
</dbReference>
<dbReference type="Gene3D" id="3.40.190.10">
    <property type="entry name" value="Periplasmic binding protein-like II"/>
    <property type="match status" value="2"/>
</dbReference>
<feature type="signal peptide" evidence="2">
    <location>
        <begin position="1"/>
        <end position="22"/>
    </location>
</feature>
<protein>
    <submittedName>
        <fullName evidence="4">ABC transporter substrate-binding protein</fullName>
    </submittedName>
</protein>
<keyword evidence="5" id="KW-1185">Reference proteome</keyword>
<sequence length="295" mass="30600">MSFRFRSVTFAVAVSCSLGLLACAPVDEGSTAGAPPSGSLTAGQGSCAPAGLKTLKPGSFTFGTDEPVYQPWFSGNQPANGKGFESAVAYAVAGALGYQRDQVSWVRVPFSAAIQPGAKTYDADLNEFSITDERRKAVDFSAPYYEVAQAVVATKSSPVAAATTLAQLRGAKLGAQVGTTSYDATRQTIDPTEQISVYNNNDDAKQALATGQIQALVVDLPTAFEITGAAQVPDSVIVGQLPASGKPEQFGAVLDKDSPLTACVSAAVQKLRGDGTLAKLTDEWLARAGRAPELK</sequence>
<dbReference type="PANTHER" id="PTHR35936">
    <property type="entry name" value="MEMBRANE-BOUND LYTIC MUREIN TRANSGLYCOSYLASE F"/>
    <property type="match status" value="1"/>
</dbReference>
<evidence type="ECO:0000259" key="3">
    <source>
        <dbReference type="SMART" id="SM00062"/>
    </source>
</evidence>
<keyword evidence="1 2" id="KW-0732">Signal</keyword>
<dbReference type="PANTHER" id="PTHR35936:SF17">
    <property type="entry name" value="ARGININE-BINDING EXTRACELLULAR PROTEIN ARTP"/>
    <property type="match status" value="1"/>
</dbReference>
<dbReference type="CDD" id="cd13530">
    <property type="entry name" value="PBP2_peptides_like"/>
    <property type="match status" value="1"/>
</dbReference>
<dbReference type="SUPFAM" id="SSF53850">
    <property type="entry name" value="Periplasmic binding protein-like II"/>
    <property type="match status" value="1"/>
</dbReference>
<evidence type="ECO:0000313" key="5">
    <source>
        <dbReference type="Proteomes" id="UP001500689"/>
    </source>
</evidence>
<name>A0ABP6W8N1_9PSEU</name>
<evidence type="ECO:0000313" key="4">
    <source>
        <dbReference type="EMBL" id="GAA3546680.1"/>
    </source>
</evidence>
<organism evidence="4 5">
    <name type="scientific">Amycolatopsis ultiminotia</name>
    <dbReference type="NCBI Taxonomy" id="543629"/>
    <lineage>
        <taxon>Bacteria</taxon>
        <taxon>Bacillati</taxon>
        <taxon>Actinomycetota</taxon>
        <taxon>Actinomycetes</taxon>
        <taxon>Pseudonocardiales</taxon>
        <taxon>Pseudonocardiaceae</taxon>
        <taxon>Amycolatopsis</taxon>
    </lineage>
</organism>
<accession>A0ABP6W8N1</accession>
<comment type="caution">
    <text evidence="4">The sequence shown here is derived from an EMBL/GenBank/DDBJ whole genome shotgun (WGS) entry which is preliminary data.</text>
</comment>
<dbReference type="RefSeq" id="WP_344860562.1">
    <property type="nucleotide sequence ID" value="NZ_BAAAZN010000006.1"/>
</dbReference>
<reference evidence="5" key="1">
    <citation type="journal article" date="2019" name="Int. J. Syst. Evol. Microbiol.">
        <title>The Global Catalogue of Microorganisms (GCM) 10K type strain sequencing project: providing services to taxonomists for standard genome sequencing and annotation.</title>
        <authorList>
            <consortium name="The Broad Institute Genomics Platform"/>
            <consortium name="The Broad Institute Genome Sequencing Center for Infectious Disease"/>
            <person name="Wu L."/>
            <person name="Ma J."/>
        </authorList>
    </citation>
    <scope>NUCLEOTIDE SEQUENCE [LARGE SCALE GENOMIC DNA]</scope>
    <source>
        <strain evidence="5">JCM 16898</strain>
    </source>
</reference>
<dbReference type="EMBL" id="BAAAZN010000006">
    <property type="protein sequence ID" value="GAA3546680.1"/>
    <property type="molecule type" value="Genomic_DNA"/>
</dbReference>
<evidence type="ECO:0000256" key="2">
    <source>
        <dbReference type="SAM" id="SignalP"/>
    </source>
</evidence>
<feature type="domain" description="Solute-binding protein family 3/N-terminal" evidence="3">
    <location>
        <begin position="59"/>
        <end position="288"/>
    </location>
</feature>